<dbReference type="RefSeq" id="WP_133825604.1">
    <property type="nucleotide sequence ID" value="NZ_BAABHR010000007.1"/>
</dbReference>
<reference evidence="2 3" key="1">
    <citation type="submission" date="2019-03" db="EMBL/GenBank/DDBJ databases">
        <title>Genomic Encyclopedia of Type Strains, Phase IV (KMG-IV): sequencing the most valuable type-strain genomes for metagenomic binning, comparative biology and taxonomic classification.</title>
        <authorList>
            <person name="Goeker M."/>
        </authorList>
    </citation>
    <scope>NUCLEOTIDE SEQUENCE [LARGE SCALE GENOMIC DNA]</scope>
    <source>
        <strain evidence="2 3">DSM 45775</strain>
    </source>
</reference>
<dbReference type="SUPFAM" id="SSF54427">
    <property type="entry name" value="NTF2-like"/>
    <property type="match status" value="1"/>
</dbReference>
<organism evidence="2 3">
    <name type="scientific">Actinomycetospora succinea</name>
    <dbReference type="NCBI Taxonomy" id="663603"/>
    <lineage>
        <taxon>Bacteria</taxon>
        <taxon>Bacillati</taxon>
        <taxon>Actinomycetota</taxon>
        <taxon>Actinomycetes</taxon>
        <taxon>Pseudonocardiales</taxon>
        <taxon>Pseudonocardiaceae</taxon>
        <taxon>Actinomycetospora</taxon>
    </lineage>
</organism>
<evidence type="ECO:0000259" key="1">
    <source>
        <dbReference type="Pfam" id="PF12680"/>
    </source>
</evidence>
<gene>
    <name evidence="2" type="ORF">EV188_102186</name>
</gene>
<dbReference type="OrthoDB" id="7560468at2"/>
<dbReference type="Proteomes" id="UP000295705">
    <property type="component" value="Unassembled WGS sequence"/>
</dbReference>
<dbReference type="InterPro" id="IPR032710">
    <property type="entry name" value="NTF2-like_dom_sf"/>
</dbReference>
<evidence type="ECO:0000313" key="3">
    <source>
        <dbReference type="Proteomes" id="UP000295705"/>
    </source>
</evidence>
<keyword evidence="3" id="KW-1185">Reference proteome</keyword>
<comment type="caution">
    <text evidence="2">The sequence shown here is derived from an EMBL/GenBank/DDBJ whole genome shotgun (WGS) entry which is preliminary data.</text>
</comment>
<name>A0A4R6VKX5_9PSEU</name>
<evidence type="ECO:0000313" key="2">
    <source>
        <dbReference type="EMBL" id="TDQ62532.1"/>
    </source>
</evidence>
<feature type="domain" description="SnoaL-like" evidence="1">
    <location>
        <begin position="6"/>
        <end position="108"/>
    </location>
</feature>
<dbReference type="EMBL" id="SNYO01000002">
    <property type="protein sequence ID" value="TDQ62532.1"/>
    <property type="molecule type" value="Genomic_DNA"/>
</dbReference>
<accession>A0A4R6VKX5</accession>
<dbReference type="InterPro" id="IPR037401">
    <property type="entry name" value="SnoaL-like"/>
</dbReference>
<dbReference type="Gene3D" id="3.10.450.50">
    <property type="match status" value="1"/>
</dbReference>
<dbReference type="AlphaFoldDB" id="A0A4R6VKX5"/>
<dbReference type="GO" id="GO:0016853">
    <property type="term" value="F:isomerase activity"/>
    <property type="evidence" value="ECO:0007669"/>
    <property type="project" value="UniProtKB-KW"/>
</dbReference>
<proteinExistence type="predicted"/>
<protein>
    <submittedName>
        <fullName evidence="2">Ketosteroid isomerase-like protein</fullName>
    </submittedName>
</protein>
<dbReference type="Pfam" id="PF12680">
    <property type="entry name" value="SnoaL_2"/>
    <property type="match status" value="1"/>
</dbReference>
<sequence>MSDWITDYYADVDALRLEPFVARHAEDAVVVFGNQPPTVGIAAIHDAFEGFFGMIGGMRHEVHHRWDVDDGATVILEVTTHYTTKGGAPVPLPCVSILDRDAEGKVTSLRIHIDLAPLFAAMAQEAQPVS</sequence>
<keyword evidence="2" id="KW-0413">Isomerase</keyword>